<gene>
    <name evidence="2" type="ORF">AALO_G00157780</name>
</gene>
<protein>
    <submittedName>
        <fullName evidence="2">Uncharacterized protein</fullName>
    </submittedName>
</protein>
<comment type="caution">
    <text evidence="2">The sequence shown here is derived from an EMBL/GenBank/DDBJ whole genome shotgun (WGS) entry which is preliminary data.</text>
</comment>
<organism evidence="2 3">
    <name type="scientific">Alosa alosa</name>
    <name type="common">allis shad</name>
    <dbReference type="NCBI Taxonomy" id="278164"/>
    <lineage>
        <taxon>Eukaryota</taxon>
        <taxon>Metazoa</taxon>
        <taxon>Chordata</taxon>
        <taxon>Craniata</taxon>
        <taxon>Vertebrata</taxon>
        <taxon>Euteleostomi</taxon>
        <taxon>Actinopterygii</taxon>
        <taxon>Neopterygii</taxon>
        <taxon>Teleostei</taxon>
        <taxon>Clupei</taxon>
        <taxon>Clupeiformes</taxon>
        <taxon>Clupeoidei</taxon>
        <taxon>Clupeidae</taxon>
        <taxon>Alosa</taxon>
    </lineage>
</organism>
<sequence>MVGPSSGACLDSTGVPDGTGVLLPGGEKSTEYTHDQSIPQCHLNKLQDFRDNQETQSECPANQSAETSMDPGDRLLMEETPYLEILCDRSQCDVQHDEPIAAEEGQGLEKQGSLIAAAWGDISEPANQDSPPQSPLDQDQVFSGFPSMIKSAHEHL</sequence>
<feature type="compositionally biased region" description="Polar residues" evidence="1">
    <location>
        <begin position="125"/>
        <end position="141"/>
    </location>
</feature>
<feature type="compositionally biased region" description="Polar residues" evidence="1">
    <location>
        <begin position="54"/>
        <end position="67"/>
    </location>
</feature>
<feature type="region of interest" description="Disordered" evidence="1">
    <location>
        <begin position="1"/>
        <end position="73"/>
    </location>
</feature>
<evidence type="ECO:0000313" key="3">
    <source>
        <dbReference type="Proteomes" id="UP000823561"/>
    </source>
</evidence>
<dbReference type="AlphaFoldDB" id="A0AAV6GFV5"/>
<evidence type="ECO:0000256" key="1">
    <source>
        <dbReference type="SAM" id="MobiDB-lite"/>
    </source>
</evidence>
<feature type="region of interest" description="Disordered" evidence="1">
    <location>
        <begin position="117"/>
        <end position="156"/>
    </location>
</feature>
<evidence type="ECO:0000313" key="2">
    <source>
        <dbReference type="EMBL" id="KAG5273973.1"/>
    </source>
</evidence>
<dbReference type="EMBL" id="JADWDJ010000011">
    <property type="protein sequence ID" value="KAG5273973.1"/>
    <property type="molecule type" value="Genomic_DNA"/>
</dbReference>
<accession>A0AAV6GFV5</accession>
<name>A0AAV6GFV5_9TELE</name>
<proteinExistence type="predicted"/>
<dbReference type="Proteomes" id="UP000823561">
    <property type="component" value="Chromosome 11"/>
</dbReference>
<reference evidence="2" key="1">
    <citation type="submission" date="2020-10" db="EMBL/GenBank/DDBJ databases">
        <title>Chromosome-scale genome assembly of the Allis shad, Alosa alosa.</title>
        <authorList>
            <person name="Margot Z."/>
            <person name="Christophe K."/>
            <person name="Cabau C."/>
            <person name="Louis A."/>
            <person name="Berthelot C."/>
            <person name="Parey E."/>
            <person name="Roest Crollius H."/>
            <person name="Montfort J."/>
            <person name="Robinson-Rechavi M."/>
            <person name="Bucao C."/>
            <person name="Bouchez O."/>
            <person name="Gislard M."/>
            <person name="Lluch J."/>
            <person name="Milhes M."/>
            <person name="Lampietro C."/>
            <person name="Lopez Roques C."/>
            <person name="Donnadieu C."/>
            <person name="Braasch I."/>
            <person name="Desvignes T."/>
            <person name="Postlethwait J."/>
            <person name="Bobe J."/>
            <person name="Guiguen Y."/>
        </authorList>
    </citation>
    <scope>NUCLEOTIDE SEQUENCE</scope>
    <source>
        <strain evidence="2">M-15738</strain>
        <tissue evidence="2">Blood</tissue>
    </source>
</reference>
<keyword evidence="3" id="KW-1185">Reference proteome</keyword>